<sequence>MRSLYEIRSKLYGVS</sequence>
<accession>A0A0E9XTF0</accession>
<organism evidence="1">
    <name type="scientific">Anguilla anguilla</name>
    <name type="common">European freshwater eel</name>
    <name type="synonym">Muraena anguilla</name>
    <dbReference type="NCBI Taxonomy" id="7936"/>
    <lineage>
        <taxon>Eukaryota</taxon>
        <taxon>Metazoa</taxon>
        <taxon>Chordata</taxon>
        <taxon>Craniata</taxon>
        <taxon>Vertebrata</taxon>
        <taxon>Euteleostomi</taxon>
        <taxon>Actinopterygii</taxon>
        <taxon>Neopterygii</taxon>
        <taxon>Teleostei</taxon>
        <taxon>Anguilliformes</taxon>
        <taxon>Anguillidae</taxon>
        <taxon>Anguilla</taxon>
    </lineage>
</organism>
<protein>
    <submittedName>
        <fullName evidence="1">Uncharacterized protein</fullName>
    </submittedName>
</protein>
<proteinExistence type="predicted"/>
<reference evidence="1" key="2">
    <citation type="journal article" date="2015" name="Fish Shellfish Immunol.">
        <title>Early steps in the European eel (Anguilla anguilla)-Vibrio vulnificus interaction in the gills: Role of the RtxA13 toxin.</title>
        <authorList>
            <person name="Callol A."/>
            <person name="Pajuelo D."/>
            <person name="Ebbesson L."/>
            <person name="Teles M."/>
            <person name="MacKenzie S."/>
            <person name="Amaro C."/>
        </authorList>
    </citation>
    <scope>NUCLEOTIDE SEQUENCE</scope>
</reference>
<dbReference type="EMBL" id="GBXM01002648">
    <property type="protein sequence ID" value="JAI05930.1"/>
    <property type="molecule type" value="Transcribed_RNA"/>
</dbReference>
<evidence type="ECO:0000313" key="1">
    <source>
        <dbReference type="EMBL" id="JAI05930.1"/>
    </source>
</evidence>
<name>A0A0E9XTF0_ANGAN</name>
<reference evidence="1" key="1">
    <citation type="submission" date="2014-11" db="EMBL/GenBank/DDBJ databases">
        <authorList>
            <person name="Amaro Gonzalez C."/>
        </authorList>
    </citation>
    <scope>NUCLEOTIDE SEQUENCE</scope>
</reference>